<feature type="transmembrane region" description="Helical" evidence="1">
    <location>
        <begin position="7"/>
        <end position="25"/>
    </location>
</feature>
<feature type="transmembrane region" description="Helical" evidence="1">
    <location>
        <begin position="57"/>
        <end position="81"/>
    </location>
</feature>
<dbReference type="Proteomes" id="UP000198571">
    <property type="component" value="Unassembled WGS sequence"/>
</dbReference>
<dbReference type="RefSeq" id="WP_093052068.1">
    <property type="nucleotide sequence ID" value="NZ_FOGT01000008.1"/>
</dbReference>
<dbReference type="STRING" id="1601833.SAMN05518684_108145"/>
<proteinExistence type="predicted"/>
<feature type="transmembrane region" description="Helical" evidence="1">
    <location>
        <begin position="31"/>
        <end position="50"/>
    </location>
</feature>
<keyword evidence="1" id="KW-0812">Transmembrane</keyword>
<gene>
    <name evidence="2" type="ORF">SAMN05518684_108145</name>
</gene>
<keyword evidence="1" id="KW-0472">Membrane</keyword>
<keyword evidence="1" id="KW-1133">Transmembrane helix</keyword>
<accession>A0A1H9USD9</accession>
<dbReference type="OrthoDB" id="9966796at2"/>
<evidence type="ECO:0000313" key="3">
    <source>
        <dbReference type="Proteomes" id="UP000198571"/>
    </source>
</evidence>
<keyword evidence="3" id="KW-1185">Reference proteome</keyword>
<dbReference type="AlphaFoldDB" id="A0A1H9USD9"/>
<evidence type="ECO:0000313" key="2">
    <source>
        <dbReference type="EMBL" id="SES12405.1"/>
    </source>
</evidence>
<evidence type="ECO:0000256" key="1">
    <source>
        <dbReference type="SAM" id="Phobius"/>
    </source>
</evidence>
<protein>
    <submittedName>
        <fullName evidence="2">Uncharacterized protein</fullName>
    </submittedName>
</protein>
<dbReference type="EMBL" id="FOGT01000008">
    <property type="protein sequence ID" value="SES12405.1"/>
    <property type="molecule type" value="Genomic_DNA"/>
</dbReference>
<reference evidence="3" key="1">
    <citation type="submission" date="2016-10" db="EMBL/GenBank/DDBJ databases">
        <authorList>
            <person name="Varghese N."/>
            <person name="Submissions S."/>
        </authorList>
    </citation>
    <scope>NUCLEOTIDE SEQUENCE [LARGE SCALE GENOMIC DNA]</scope>
    <source>
        <strain evidence="3">S9</strain>
    </source>
</reference>
<organism evidence="2 3">
    <name type="scientific">Salipaludibacillus aurantiacus</name>
    <dbReference type="NCBI Taxonomy" id="1601833"/>
    <lineage>
        <taxon>Bacteria</taxon>
        <taxon>Bacillati</taxon>
        <taxon>Bacillota</taxon>
        <taxon>Bacilli</taxon>
        <taxon>Bacillales</taxon>
        <taxon>Bacillaceae</taxon>
    </lineage>
</organism>
<name>A0A1H9USD9_9BACI</name>
<sequence>MRKYLSLVSLATLIITAIILLLGVGKIRGDIGTGVLISGLFISLGTALFSKKGALKTICLVLVFGIIGVYGVWIVAFYLSYKL</sequence>